<dbReference type="GO" id="GO:0005829">
    <property type="term" value="C:cytosol"/>
    <property type="evidence" value="ECO:0007669"/>
    <property type="project" value="TreeGrafter"/>
</dbReference>
<feature type="binding site" evidence="7 9">
    <location>
        <position position="119"/>
    </location>
    <ligand>
        <name>substrate</name>
    </ligand>
</feature>
<dbReference type="EC" id="4.1.1.23" evidence="7"/>
<dbReference type="CDD" id="cd04725">
    <property type="entry name" value="OMP_decarboxylase_like"/>
    <property type="match status" value="1"/>
</dbReference>
<dbReference type="GO" id="GO:0044205">
    <property type="term" value="P:'de novo' UMP biosynthetic process"/>
    <property type="evidence" value="ECO:0007669"/>
    <property type="project" value="UniProtKB-UniRule"/>
</dbReference>
<gene>
    <name evidence="7" type="primary">pyrF</name>
    <name evidence="12" type="ORF">SAMN02745124_02397</name>
</gene>
<dbReference type="EMBL" id="FQXS01000013">
    <property type="protein sequence ID" value="SHH88429.1"/>
    <property type="molecule type" value="Genomic_DNA"/>
</dbReference>
<proteinExistence type="inferred from homology"/>
<comment type="similarity">
    <text evidence="7">Belongs to the OMP decarboxylase family. Type 1 subfamily.</text>
</comment>
<comment type="subunit">
    <text evidence="7">Homodimer.</text>
</comment>
<evidence type="ECO:0000256" key="10">
    <source>
        <dbReference type="RuleBase" id="RU000512"/>
    </source>
</evidence>
<dbReference type="Gene3D" id="3.20.20.70">
    <property type="entry name" value="Aldolase class I"/>
    <property type="match status" value="1"/>
</dbReference>
<evidence type="ECO:0000256" key="4">
    <source>
        <dbReference type="ARBA" id="ARBA00022975"/>
    </source>
</evidence>
<feature type="binding site" evidence="7 9">
    <location>
        <position position="212"/>
    </location>
    <ligand>
        <name>substrate</name>
    </ligand>
</feature>
<evidence type="ECO:0000256" key="2">
    <source>
        <dbReference type="ARBA" id="ARBA00004861"/>
    </source>
</evidence>
<sequence length="238" mass="25986">MKNRSIDLRERLIVALDFDRAATAREMVRRCEAQVGFFKVGLELFMVDWFATVDWLIARGHKVMLDLKFYDIPETVKRAVAQVNDRGVSLLTIHGDRSIIEAAVAARGDMKLLAVTVLTSFSAEDLRELGMAGDVVELVRRRARIAVAGGCDGVVSSAREARALRGDLGECPVLVTPGIRPAETERGTVDDQKRVMTAGQAISGGADYLVVGRPITRATDPQEVIARMHEEIAAALAE</sequence>
<dbReference type="InterPro" id="IPR047596">
    <property type="entry name" value="OMPdecase_bac"/>
</dbReference>
<evidence type="ECO:0000256" key="7">
    <source>
        <dbReference type="HAMAP-Rule" id="MF_01200"/>
    </source>
</evidence>
<feature type="binding site" evidence="7 9">
    <location>
        <position position="180"/>
    </location>
    <ligand>
        <name>substrate</name>
    </ligand>
</feature>
<name>A0A1M5WLQ7_9BACT</name>
<dbReference type="PANTHER" id="PTHR32119">
    <property type="entry name" value="OROTIDINE 5'-PHOSPHATE DECARBOXYLASE"/>
    <property type="match status" value="1"/>
</dbReference>
<dbReference type="InterPro" id="IPR018089">
    <property type="entry name" value="OMPdecase_AS"/>
</dbReference>
<feature type="binding site" evidence="7 9">
    <location>
        <position position="192"/>
    </location>
    <ligand>
        <name>substrate</name>
    </ligand>
</feature>
<dbReference type="GO" id="GO:0006207">
    <property type="term" value="P:'de novo' pyrimidine nucleobase biosynthetic process"/>
    <property type="evidence" value="ECO:0007669"/>
    <property type="project" value="InterPro"/>
</dbReference>
<dbReference type="NCBIfam" id="NF001273">
    <property type="entry name" value="PRK00230.1"/>
    <property type="match status" value="1"/>
</dbReference>
<feature type="binding site" evidence="7 9">
    <location>
        <position position="213"/>
    </location>
    <ligand>
        <name>substrate</name>
    </ligand>
</feature>
<dbReference type="OrthoDB" id="9806203at2"/>
<comment type="pathway">
    <text evidence="2 7 10">Pyrimidine metabolism; UMP biosynthesis via de novo pathway; UMP from orotate: step 2/2.</text>
</comment>
<organism evidence="12 13">
    <name type="scientific">Desulfofustis glycolicus DSM 9705</name>
    <dbReference type="NCBI Taxonomy" id="1121409"/>
    <lineage>
        <taxon>Bacteria</taxon>
        <taxon>Pseudomonadati</taxon>
        <taxon>Thermodesulfobacteriota</taxon>
        <taxon>Desulfobulbia</taxon>
        <taxon>Desulfobulbales</taxon>
        <taxon>Desulfocapsaceae</taxon>
        <taxon>Desulfofustis</taxon>
    </lineage>
</organism>
<feature type="active site" description="For OMPdecase activity" evidence="8">
    <location>
        <position position="66"/>
    </location>
</feature>
<dbReference type="InterPro" id="IPR014732">
    <property type="entry name" value="OMPdecase"/>
</dbReference>
<dbReference type="NCBIfam" id="TIGR01740">
    <property type="entry name" value="pyrF"/>
    <property type="match status" value="1"/>
</dbReference>
<keyword evidence="3 7" id="KW-0210">Decarboxylase</keyword>
<protein>
    <recommendedName>
        <fullName evidence="7">Orotidine 5'-phosphate decarboxylase</fullName>
        <ecNumber evidence="7">4.1.1.23</ecNumber>
    </recommendedName>
    <alternativeName>
        <fullName evidence="7">OMP decarboxylase</fullName>
        <shortName evidence="7">OMPDCase</shortName>
        <shortName evidence="7">OMPdecase</shortName>
    </alternativeName>
</protein>
<feature type="active site" description="Proton donor" evidence="7">
    <location>
        <position position="68"/>
    </location>
</feature>
<dbReference type="SMART" id="SM00934">
    <property type="entry name" value="OMPdecase"/>
    <property type="match status" value="1"/>
</dbReference>
<reference evidence="12 13" key="1">
    <citation type="submission" date="2016-11" db="EMBL/GenBank/DDBJ databases">
        <authorList>
            <person name="Jaros S."/>
            <person name="Januszkiewicz K."/>
            <person name="Wedrychowicz H."/>
        </authorList>
    </citation>
    <scope>NUCLEOTIDE SEQUENCE [LARGE SCALE GENOMIC DNA]</scope>
    <source>
        <strain evidence="12 13">DSM 9705</strain>
    </source>
</reference>
<evidence type="ECO:0000256" key="5">
    <source>
        <dbReference type="ARBA" id="ARBA00023239"/>
    </source>
</evidence>
<dbReference type="InterPro" id="IPR013785">
    <property type="entry name" value="Aldolase_TIM"/>
</dbReference>
<keyword evidence="5 7" id="KW-0456">Lyase</keyword>
<dbReference type="InterPro" id="IPR001754">
    <property type="entry name" value="OMPdeCOase_dom"/>
</dbReference>
<feature type="binding site" evidence="7">
    <location>
        <begin position="66"/>
        <end position="75"/>
    </location>
    <ligand>
        <name>substrate</name>
    </ligand>
</feature>
<evidence type="ECO:0000313" key="13">
    <source>
        <dbReference type="Proteomes" id="UP000184139"/>
    </source>
</evidence>
<feature type="active site" description="For OMPdecase activity" evidence="8">
    <location>
        <position position="71"/>
    </location>
</feature>
<evidence type="ECO:0000256" key="1">
    <source>
        <dbReference type="ARBA" id="ARBA00002356"/>
    </source>
</evidence>
<feature type="active site" description="For OMPdecase activity" evidence="8">
    <location>
        <position position="68"/>
    </location>
</feature>
<dbReference type="SUPFAM" id="SSF51366">
    <property type="entry name" value="Ribulose-phoshate binding barrel"/>
    <property type="match status" value="1"/>
</dbReference>
<dbReference type="Pfam" id="PF00215">
    <property type="entry name" value="OMPdecase"/>
    <property type="match status" value="1"/>
</dbReference>
<evidence type="ECO:0000256" key="3">
    <source>
        <dbReference type="ARBA" id="ARBA00022793"/>
    </source>
</evidence>
<dbReference type="AlphaFoldDB" id="A0A1M5WLQ7"/>
<dbReference type="RefSeq" id="WP_073376307.1">
    <property type="nucleotide sequence ID" value="NZ_FQXS01000013.1"/>
</dbReference>
<dbReference type="UniPathway" id="UPA00070">
    <property type="reaction ID" value="UER00120"/>
</dbReference>
<comment type="catalytic activity">
    <reaction evidence="6 7 10">
        <text>orotidine 5'-phosphate + H(+) = UMP + CO2</text>
        <dbReference type="Rhea" id="RHEA:11596"/>
        <dbReference type="ChEBI" id="CHEBI:15378"/>
        <dbReference type="ChEBI" id="CHEBI:16526"/>
        <dbReference type="ChEBI" id="CHEBI:57538"/>
        <dbReference type="ChEBI" id="CHEBI:57865"/>
        <dbReference type="EC" id="4.1.1.23"/>
    </reaction>
</comment>
<accession>A0A1M5WLQ7</accession>
<comment type="function">
    <text evidence="1 7">Catalyzes the decarboxylation of orotidine 5'-monophosphate (OMP) to uridine 5'-monophosphate (UMP).</text>
</comment>
<dbReference type="PROSITE" id="PS00156">
    <property type="entry name" value="OMPDECASE"/>
    <property type="match status" value="1"/>
</dbReference>
<feature type="domain" description="Orotidine 5'-phosphate decarboxylase" evidence="11">
    <location>
        <begin position="11"/>
        <end position="228"/>
    </location>
</feature>
<dbReference type="GO" id="GO:0004590">
    <property type="term" value="F:orotidine-5'-phosphate decarboxylase activity"/>
    <property type="evidence" value="ECO:0007669"/>
    <property type="project" value="UniProtKB-UniRule"/>
</dbReference>
<dbReference type="PANTHER" id="PTHR32119:SF2">
    <property type="entry name" value="OROTIDINE 5'-PHOSPHATE DECARBOXYLASE"/>
    <property type="match status" value="1"/>
</dbReference>
<evidence type="ECO:0000256" key="6">
    <source>
        <dbReference type="ARBA" id="ARBA00049157"/>
    </source>
</evidence>
<dbReference type="Proteomes" id="UP000184139">
    <property type="component" value="Unassembled WGS sequence"/>
</dbReference>
<dbReference type="HAMAP" id="MF_01200_B">
    <property type="entry name" value="OMPdecase_type1_B"/>
    <property type="match status" value="1"/>
</dbReference>
<evidence type="ECO:0000256" key="9">
    <source>
        <dbReference type="PIRSR" id="PIRSR614732-2"/>
    </source>
</evidence>
<keyword evidence="4 7" id="KW-0665">Pyrimidine biosynthesis</keyword>
<evidence type="ECO:0000259" key="11">
    <source>
        <dbReference type="SMART" id="SM00934"/>
    </source>
</evidence>
<dbReference type="InterPro" id="IPR011060">
    <property type="entry name" value="RibuloseP-bd_barrel"/>
</dbReference>
<feature type="binding site" evidence="7 9">
    <location>
        <position position="17"/>
    </location>
    <ligand>
        <name>substrate</name>
    </ligand>
</feature>
<dbReference type="STRING" id="1121409.SAMN02745124_02397"/>
<evidence type="ECO:0000256" key="8">
    <source>
        <dbReference type="PIRSR" id="PIRSR614732-1"/>
    </source>
</evidence>
<feature type="binding site" evidence="7 9">
    <location>
        <position position="39"/>
    </location>
    <ligand>
        <name>substrate</name>
    </ligand>
</feature>
<keyword evidence="13" id="KW-1185">Reference proteome</keyword>
<evidence type="ECO:0000313" key="12">
    <source>
        <dbReference type="EMBL" id="SHH88429.1"/>
    </source>
</evidence>